<keyword evidence="2" id="KW-1185">Reference proteome</keyword>
<dbReference type="AlphaFoldDB" id="A0A1Z5J7A6"/>
<dbReference type="Proteomes" id="UP000198406">
    <property type="component" value="Unassembled WGS sequence"/>
</dbReference>
<dbReference type="EMBL" id="BDSP01000013">
    <property type="protein sequence ID" value="GAX09850.1"/>
    <property type="molecule type" value="Genomic_DNA"/>
</dbReference>
<proteinExistence type="predicted"/>
<protein>
    <submittedName>
        <fullName evidence="1">Uncharacterized protein</fullName>
    </submittedName>
</protein>
<accession>A0A1Z5J7A6</accession>
<name>A0A1Z5J7A6_FISSO</name>
<reference evidence="1 2" key="1">
    <citation type="journal article" date="2015" name="Plant Cell">
        <title>Oil accumulation by the oleaginous diatom Fistulifera solaris as revealed by the genome and transcriptome.</title>
        <authorList>
            <person name="Tanaka T."/>
            <person name="Maeda Y."/>
            <person name="Veluchamy A."/>
            <person name="Tanaka M."/>
            <person name="Abida H."/>
            <person name="Marechal E."/>
            <person name="Bowler C."/>
            <person name="Muto M."/>
            <person name="Sunaga Y."/>
            <person name="Tanaka M."/>
            <person name="Yoshino T."/>
            <person name="Taniguchi T."/>
            <person name="Fukuda Y."/>
            <person name="Nemoto M."/>
            <person name="Matsumoto M."/>
            <person name="Wong P.S."/>
            <person name="Aburatani S."/>
            <person name="Fujibuchi W."/>
        </authorList>
    </citation>
    <scope>NUCLEOTIDE SEQUENCE [LARGE SCALE GENOMIC DNA]</scope>
    <source>
        <strain evidence="1 2">JPCC DA0580</strain>
    </source>
</reference>
<evidence type="ECO:0000313" key="1">
    <source>
        <dbReference type="EMBL" id="GAX09850.1"/>
    </source>
</evidence>
<dbReference type="InParanoid" id="A0A1Z5J7A6"/>
<gene>
    <name evidence="1" type="ORF">FisN_11Lh172</name>
</gene>
<evidence type="ECO:0000313" key="2">
    <source>
        <dbReference type="Proteomes" id="UP000198406"/>
    </source>
</evidence>
<sequence length="143" mass="16259">MEINSKEEFVSTMQEEREQQIHATMSSIDDDIGINGFHGALPSDLLSKSFELDRTSAQVGATTSGISAKPSVDPTIHEEHERMWRAMMSDDDDDITDYIVSMTASAEHYEYNNPTKWLRNFLTDLVEGHPRWCCGTYVYMDAD</sequence>
<comment type="caution">
    <text evidence="1">The sequence shown here is derived from an EMBL/GenBank/DDBJ whole genome shotgun (WGS) entry which is preliminary data.</text>
</comment>
<organism evidence="1 2">
    <name type="scientific">Fistulifera solaris</name>
    <name type="common">Oleaginous diatom</name>
    <dbReference type="NCBI Taxonomy" id="1519565"/>
    <lineage>
        <taxon>Eukaryota</taxon>
        <taxon>Sar</taxon>
        <taxon>Stramenopiles</taxon>
        <taxon>Ochrophyta</taxon>
        <taxon>Bacillariophyta</taxon>
        <taxon>Bacillariophyceae</taxon>
        <taxon>Bacillariophycidae</taxon>
        <taxon>Naviculales</taxon>
        <taxon>Naviculaceae</taxon>
        <taxon>Fistulifera</taxon>
    </lineage>
</organism>